<evidence type="ECO:0000256" key="3">
    <source>
        <dbReference type="ARBA" id="ARBA00022691"/>
    </source>
</evidence>
<gene>
    <name evidence="9" type="ORF">TPC1_15958</name>
</gene>
<dbReference type="InterPro" id="IPR013785">
    <property type="entry name" value="Aldolase_TIM"/>
</dbReference>
<evidence type="ECO:0000256" key="6">
    <source>
        <dbReference type="ARBA" id="ARBA00023014"/>
    </source>
</evidence>
<keyword evidence="7" id="KW-0051">Antiviral defense</keyword>
<dbReference type="InterPro" id="IPR058240">
    <property type="entry name" value="rSAM_sf"/>
</dbReference>
<evidence type="ECO:0000256" key="2">
    <source>
        <dbReference type="ARBA" id="ARBA00022485"/>
    </source>
</evidence>
<dbReference type="SFLD" id="SFLDS00029">
    <property type="entry name" value="Radical_SAM"/>
    <property type="match status" value="1"/>
</dbReference>
<dbReference type="GO" id="GO:0051607">
    <property type="term" value="P:defense response to virus"/>
    <property type="evidence" value="ECO:0007669"/>
    <property type="project" value="UniProtKB-KW"/>
</dbReference>
<name>A0A146K8B9_9EUKA</name>
<evidence type="ECO:0000256" key="7">
    <source>
        <dbReference type="ARBA" id="ARBA00023118"/>
    </source>
</evidence>
<evidence type="ECO:0000313" key="9">
    <source>
        <dbReference type="EMBL" id="JAP92184.1"/>
    </source>
</evidence>
<organism evidence="9">
    <name type="scientific">Trepomonas sp. PC1</name>
    <dbReference type="NCBI Taxonomy" id="1076344"/>
    <lineage>
        <taxon>Eukaryota</taxon>
        <taxon>Metamonada</taxon>
        <taxon>Diplomonadida</taxon>
        <taxon>Hexamitidae</taxon>
        <taxon>Hexamitinae</taxon>
        <taxon>Trepomonas</taxon>
    </lineage>
</organism>
<keyword evidence="5" id="KW-0408">Iron</keyword>
<sequence>KLAVNFHHTDLCNMRCEFCFRNEKFQTKLTTSDKLHLIYLLSKKFQKITFVGGEPLLDYDLKEMIIESKKLGMTTMLVTNGSLLKNSFLDDMIGHLDWIGLSVDALDSEINKKEGRFNQQIIPDLNFYLKLIKNIKERGYKLKINTVVHQHNKNCDFSSFLKEADPNRWKVFQVLRVEGINQQTISEYLVSKQDFADFISKHQQFKPIYEKDDDMLDSYFMVNAEGRFFSNSNNQHTTSSEILRNGVDAALQELKVDISKFNQRGGIYNW</sequence>
<dbReference type="InterPro" id="IPR051196">
    <property type="entry name" value="RSAD2/Viperin_antiviral"/>
</dbReference>
<dbReference type="GO" id="GO:0003824">
    <property type="term" value="F:catalytic activity"/>
    <property type="evidence" value="ECO:0007669"/>
    <property type="project" value="InterPro"/>
</dbReference>
<comment type="cofactor">
    <cofactor evidence="1">
        <name>[4Fe-4S] cluster</name>
        <dbReference type="ChEBI" id="CHEBI:49883"/>
    </cofactor>
</comment>
<dbReference type="Pfam" id="PF04055">
    <property type="entry name" value="Radical_SAM"/>
    <property type="match status" value="1"/>
</dbReference>
<keyword evidence="4" id="KW-0479">Metal-binding</keyword>
<keyword evidence="2" id="KW-0004">4Fe-4S</keyword>
<dbReference type="Gene3D" id="3.20.20.70">
    <property type="entry name" value="Aldolase class I"/>
    <property type="match status" value="1"/>
</dbReference>
<feature type="non-terminal residue" evidence="9">
    <location>
        <position position="270"/>
    </location>
</feature>
<dbReference type="SFLD" id="SFLDG01067">
    <property type="entry name" value="SPASM/twitch_domain_containing"/>
    <property type="match status" value="1"/>
</dbReference>
<reference evidence="9" key="1">
    <citation type="submission" date="2015-07" db="EMBL/GenBank/DDBJ databases">
        <title>Adaptation to a free-living lifestyle via gene acquisitions in the diplomonad Trepomonas sp. PC1.</title>
        <authorList>
            <person name="Xu F."/>
            <person name="Jerlstrom-Hultqvist J."/>
            <person name="Kolisko M."/>
            <person name="Simpson A.G.B."/>
            <person name="Roger A.J."/>
            <person name="Svard S.G."/>
            <person name="Andersson J.O."/>
        </authorList>
    </citation>
    <scope>NUCLEOTIDE SEQUENCE</scope>
    <source>
        <strain evidence="9">PC1</strain>
    </source>
</reference>
<dbReference type="PANTHER" id="PTHR21339">
    <property type="entry name" value="RADICAL S-ADENOSYL METHIONINE DOMAIN-CONTAINING PROTEIN 2"/>
    <property type="match status" value="1"/>
</dbReference>
<feature type="domain" description="Radical SAM core" evidence="8">
    <location>
        <begin position="1"/>
        <end position="209"/>
    </location>
</feature>
<evidence type="ECO:0000256" key="5">
    <source>
        <dbReference type="ARBA" id="ARBA00023004"/>
    </source>
</evidence>
<keyword evidence="6" id="KW-0411">Iron-sulfur</keyword>
<dbReference type="GO" id="GO:0051539">
    <property type="term" value="F:4 iron, 4 sulfur cluster binding"/>
    <property type="evidence" value="ECO:0007669"/>
    <property type="project" value="UniProtKB-KW"/>
</dbReference>
<dbReference type="PANTHER" id="PTHR21339:SF0">
    <property type="entry name" value="S-ADENOSYLMETHIONINE-DEPENDENT NUCLEOTIDE DEHYDRATASE RSAD2"/>
    <property type="match status" value="1"/>
</dbReference>
<dbReference type="AlphaFoldDB" id="A0A146K8B9"/>
<dbReference type="GO" id="GO:0046872">
    <property type="term" value="F:metal ion binding"/>
    <property type="evidence" value="ECO:0007669"/>
    <property type="project" value="UniProtKB-KW"/>
</dbReference>
<accession>A0A146K8B9</accession>
<dbReference type="PROSITE" id="PS51918">
    <property type="entry name" value="RADICAL_SAM"/>
    <property type="match status" value="1"/>
</dbReference>
<feature type="non-terminal residue" evidence="9">
    <location>
        <position position="1"/>
    </location>
</feature>
<dbReference type="NCBIfam" id="NF038283">
    <property type="entry name" value="viperin_w_prok"/>
    <property type="match status" value="1"/>
</dbReference>
<dbReference type="CDD" id="cd01335">
    <property type="entry name" value="Radical_SAM"/>
    <property type="match status" value="1"/>
</dbReference>
<dbReference type="SUPFAM" id="SSF102114">
    <property type="entry name" value="Radical SAM enzymes"/>
    <property type="match status" value="1"/>
</dbReference>
<proteinExistence type="predicted"/>
<dbReference type="EMBL" id="GDID01004422">
    <property type="protein sequence ID" value="JAP92184.1"/>
    <property type="molecule type" value="Transcribed_RNA"/>
</dbReference>
<keyword evidence="3" id="KW-0949">S-adenosyl-L-methionine</keyword>
<evidence type="ECO:0000256" key="1">
    <source>
        <dbReference type="ARBA" id="ARBA00001966"/>
    </source>
</evidence>
<evidence type="ECO:0000259" key="8">
    <source>
        <dbReference type="PROSITE" id="PS51918"/>
    </source>
</evidence>
<protein>
    <submittedName>
        <fullName evidence="9">Radical SAM domain protein</fullName>
    </submittedName>
</protein>
<evidence type="ECO:0000256" key="4">
    <source>
        <dbReference type="ARBA" id="ARBA00022723"/>
    </source>
</evidence>
<dbReference type="InterPro" id="IPR007197">
    <property type="entry name" value="rSAM"/>
</dbReference>